<evidence type="ECO:0000313" key="5">
    <source>
        <dbReference type="EMBL" id="ELR12945.1"/>
    </source>
</evidence>
<dbReference type="CDD" id="cd00821">
    <property type="entry name" value="PH"/>
    <property type="match status" value="1"/>
</dbReference>
<feature type="domain" description="PH" evidence="3">
    <location>
        <begin position="752"/>
        <end position="859"/>
    </location>
</feature>
<evidence type="ECO:0000259" key="3">
    <source>
        <dbReference type="PROSITE" id="PS50003"/>
    </source>
</evidence>
<feature type="region of interest" description="Disordered" evidence="2">
    <location>
        <begin position="122"/>
        <end position="252"/>
    </location>
</feature>
<name>L8GIN2_ACACF</name>
<dbReference type="EMBL" id="KB008103">
    <property type="protein sequence ID" value="ELR12945.1"/>
    <property type="molecule type" value="Genomic_DNA"/>
</dbReference>
<dbReference type="Pfam" id="PF00169">
    <property type="entry name" value="PH"/>
    <property type="match status" value="1"/>
</dbReference>
<evidence type="ECO:0000313" key="6">
    <source>
        <dbReference type="Proteomes" id="UP000011083"/>
    </source>
</evidence>
<dbReference type="SUPFAM" id="SSF48065">
    <property type="entry name" value="DBL homology domain (DH-domain)"/>
    <property type="match status" value="1"/>
</dbReference>
<feature type="compositionally biased region" description="Basic and acidic residues" evidence="2">
    <location>
        <begin position="241"/>
        <end position="252"/>
    </location>
</feature>
<dbReference type="PANTHER" id="PTHR12673">
    <property type="entry name" value="FACIOGENITAL DYSPLASIA PROTEIN"/>
    <property type="match status" value="1"/>
</dbReference>
<proteinExistence type="predicted"/>
<dbReference type="RefSeq" id="XP_004334958.1">
    <property type="nucleotide sequence ID" value="XM_004334910.1"/>
</dbReference>
<dbReference type="Gene3D" id="1.20.900.10">
    <property type="entry name" value="Dbl homology (DH) domain"/>
    <property type="match status" value="1"/>
</dbReference>
<dbReference type="Proteomes" id="UP000011083">
    <property type="component" value="Unassembled WGS sequence"/>
</dbReference>
<feature type="coiled-coil region" evidence="1">
    <location>
        <begin position="528"/>
        <end position="558"/>
    </location>
</feature>
<gene>
    <name evidence="5" type="ORF">ACA1_096150</name>
</gene>
<dbReference type="PROSITE" id="PS50010">
    <property type="entry name" value="DH_2"/>
    <property type="match status" value="1"/>
</dbReference>
<dbReference type="SMART" id="SM00233">
    <property type="entry name" value="PH"/>
    <property type="match status" value="1"/>
</dbReference>
<evidence type="ECO:0000256" key="2">
    <source>
        <dbReference type="SAM" id="MobiDB-lite"/>
    </source>
</evidence>
<dbReference type="OMA" id="YHNEADE"/>
<dbReference type="SMART" id="SM00325">
    <property type="entry name" value="RhoGEF"/>
    <property type="match status" value="1"/>
</dbReference>
<feature type="compositionally biased region" description="Low complexity" evidence="2">
    <location>
        <begin position="726"/>
        <end position="745"/>
    </location>
</feature>
<dbReference type="InterPro" id="IPR051092">
    <property type="entry name" value="FYVE_RhoGEF_PH"/>
</dbReference>
<feature type="domain" description="DH" evidence="4">
    <location>
        <begin position="367"/>
        <end position="545"/>
    </location>
</feature>
<dbReference type="KEGG" id="acan:ACA1_096150"/>
<feature type="compositionally biased region" description="Polar residues" evidence="2">
    <location>
        <begin position="676"/>
        <end position="688"/>
    </location>
</feature>
<evidence type="ECO:0000256" key="1">
    <source>
        <dbReference type="SAM" id="Coils"/>
    </source>
</evidence>
<protein>
    <submittedName>
        <fullName evidence="5">RhoGEF domain containing protein</fullName>
    </submittedName>
</protein>
<feature type="compositionally biased region" description="Pro residues" evidence="2">
    <location>
        <begin position="304"/>
        <end position="316"/>
    </location>
</feature>
<feature type="region of interest" description="Disordered" evidence="2">
    <location>
        <begin position="287"/>
        <end position="352"/>
    </location>
</feature>
<dbReference type="InterPro" id="IPR001849">
    <property type="entry name" value="PH_domain"/>
</dbReference>
<dbReference type="PANTHER" id="PTHR12673:SF159">
    <property type="entry name" value="LD03170P"/>
    <property type="match status" value="1"/>
</dbReference>
<feature type="compositionally biased region" description="Basic and acidic residues" evidence="2">
    <location>
        <begin position="158"/>
        <end position="170"/>
    </location>
</feature>
<dbReference type="PROSITE" id="PS50003">
    <property type="entry name" value="PH_DOMAIN"/>
    <property type="match status" value="1"/>
</dbReference>
<keyword evidence="1" id="KW-0175">Coiled coil</keyword>
<feature type="region of interest" description="Disordered" evidence="2">
    <location>
        <begin position="1"/>
        <end position="74"/>
    </location>
</feature>
<feature type="compositionally biased region" description="Low complexity" evidence="2">
    <location>
        <begin position="763"/>
        <end position="773"/>
    </location>
</feature>
<dbReference type="InterPro" id="IPR011993">
    <property type="entry name" value="PH-like_dom_sf"/>
</dbReference>
<feature type="region of interest" description="Disordered" evidence="2">
    <location>
        <begin position="725"/>
        <end position="773"/>
    </location>
</feature>
<dbReference type="InterPro" id="IPR000219">
    <property type="entry name" value="DH_dom"/>
</dbReference>
<feature type="region of interest" description="Disordered" evidence="2">
    <location>
        <begin position="606"/>
        <end position="688"/>
    </location>
</feature>
<dbReference type="Pfam" id="PF00621">
    <property type="entry name" value="RhoGEF"/>
    <property type="match status" value="1"/>
</dbReference>
<dbReference type="SUPFAM" id="SSF50729">
    <property type="entry name" value="PH domain-like"/>
    <property type="match status" value="1"/>
</dbReference>
<feature type="compositionally biased region" description="Polar residues" evidence="2">
    <location>
        <begin position="34"/>
        <end position="44"/>
    </location>
</feature>
<dbReference type="VEuPathDB" id="AmoebaDB:ACA1_096150"/>
<accession>L8GIN2</accession>
<feature type="compositionally biased region" description="Basic and acidic residues" evidence="2">
    <location>
        <begin position="218"/>
        <end position="234"/>
    </location>
</feature>
<feature type="compositionally biased region" description="Basic and acidic residues" evidence="2">
    <location>
        <begin position="326"/>
        <end position="336"/>
    </location>
</feature>
<keyword evidence="6" id="KW-1185">Reference proteome</keyword>
<feature type="compositionally biased region" description="Basic and acidic residues" evidence="2">
    <location>
        <begin position="287"/>
        <end position="302"/>
    </location>
</feature>
<dbReference type="InterPro" id="IPR035899">
    <property type="entry name" value="DBL_dom_sf"/>
</dbReference>
<dbReference type="GO" id="GO:0005085">
    <property type="term" value="F:guanyl-nucleotide exchange factor activity"/>
    <property type="evidence" value="ECO:0007669"/>
    <property type="project" value="InterPro"/>
</dbReference>
<feature type="compositionally biased region" description="Low complexity" evidence="2">
    <location>
        <begin position="14"/>
        <end position="23"/>
    </location>
</feature>
<evidence type="ECO:0000259" key="4">
    <source>
        <dbReference type="PROSITE" id="PS50010"/>
    </source>
</evidence>
<reference evidence="5 6" key="1">
    <citation type="journal article" date="2013" name="Genome Biol.">
        <title>Genome of Acanthamoeba castellanii highlights extensive lateral gene transfer and early evolution of tyrosine kinase signaling.</title>
        <authorList>
            <person name="Clarke M."/>
            <person name="Lohan A.J."/>
            <person name="Liu B."/>
            <person name="Lagkouvardos I."/>
            <person name="Roy S."/>
            <person name="Zafar N."/>
            <person name="Bertelli C."/>
            <person name="Schilde C."/>
            <person name="Kianianmomeni A."/>
            <person name="Burglin T.R."/>
            <person name="Frech C."/>
            <person name="Turcotte B."/>
            <person name="Kopec K.O."/>
            <person name="Synnott J.M."/>
            <person name="Choo C."/>
            <person name="Paponov I."/>
            <person name="Finkler A."/>
            <person name="Soon Heng Tan C."/>
            <person name="Hutchins A.P."/>
            <person name="Weinmeier T."/>
            <person name="Rattei T."/>
            <person name="Chu J.S."/>
            <person name="Gimenez G."/>
            <person name="Irimia M."/>
            <person name="Rigden D.J."/>
            <person name="Fitzpatrick D.A."/>
            <person name="Lorenzo-Morales J."/>
            <person name="Bateman A."/>
            <person name="Chiu C.H."/>
            <person name="Tang P."/>
            <person name="Hegemann P."/>
            <person name="Fromm H."/>
            <person name="Raoult D."/>
            <person name="Greub G."/>
            <person name="Miranda-Saavedra D."/>
            <person name="Chen N."/>
            <person name="Nash P."/>
            <person name="Ginger M.L."/>
            <person name="Horn M."/>
            <person name="Schaap P."/>
            <person name="Caler L."/>
            <person name="Loftus B."/>
        </authorList>
    </citation>
    <scope>NUCLEOTIDE SEQUENCE [LARGE SCALE GENOMIC DNA]</scope>
    <source>
        <strain evidence="5 6">Neff</strain>
    </source>
</reference>
<dbReference type="Gene3D" id="2.30.29.30">
    <property type="entry name" value="Pleckstrin-homology domain (PH domain)/Phosphotyrosine-binding domain (PTB)"/>
    <property type="match status" value="1"/>
</dbReference>
<organism evidence="5 6">
    <name type="scientific">Acanthamoeba castellanii (strain ATCC 30010 / Neff)</name>
    <dbReference type="NCBI Taxonomy" id="1257118"/>
    <lineage>
        <taxon>Eukaryota</taxon>
        <taxon>Amoebozoa</taxon>
        <taxon>Discosea</taxon>
        <taxon>Longamoebia</taxon>
        <taxon>Centramoebida</taxon>
        <taxon>Acanthamoebidae</taxon>
        <taxon>Acanthamoeba</taxon>
    </lineage>
</organism>
<dbReference type="GO" id="GO:0005737">
    <property type="term" value="C:cytoplasm"/>
    <property type="evidence" value="ECO:0007669"/>
    <property type="project" value="TreeGrafter"/>
</dbReference>
<feature type="compositionally biased region" description="Low complexity" evidence="2">
    <location>
        <begin position="125"/>
        <end position="142"/>
    </location>
</feature>
<feature type="compositionally biased region" description="Low complexity" evidence="2">
    <location>
        <begin position="625"/>
        <end position="648"/>
    </location>
</feature>
<sequence length="861" mass="94991">MFNREVELNEAAEQRSAAAAGTTKKGGGKVSSLLLATTPASRNTVKAKADKDQPATKLKSSTKRMAKSERNVKHALTEWRRDVTTTTAADKKQTDVVANTPALEELPAAKIADISAGLKAQGTGAQAEAQPDAEPAPAAAVASLQLTESTERHRSRVKSADADKRTERLLMSKNHQVLKKHASGDKCWTSAVLKTDSPPPLPRASDSAPGDSPQTGKNESESENERENEDKSENEGGSGDGGEKEESEEAKRKRCEVFMHFQRQVSITNMALFAQKERQKMALMVERERERDQLRRSAEKRQPQPQPPLEPQPQPPTESTNVDAAAKAELRPGTEDEQKEDEEEKQEKVEKVEVEVEDVEMEVEEKHRARVRNELIETEISYIHNLQILDAVLQAAKEAQVVRGAVLNIRELSTLLTLHQTFLSELQEADNSFTESFLSFIPFMKIYTAYFNAYSQVSTNLAKLHSNSAFISLLKECEERLNKESGSSVILDLDSLLILPIQRIPRYELLLSDYLKHSQRKPEELPRIDKLLTSIKELNRFLNQARRQEEAVKQLSEIQQALVFPKGKEAFSLFGRQPVRRLIHQGELRIKGDDGAIVITPEDMLPSAEPTLDDTDSDHSPPTSPSSSSSSSSSSSLASSAATTDSLPKLARRSTSQLVRQRSFDANKHRSRIVPLSSTPPAATWSSMSSLPALAPDADSSPSTVDTPMAAAAALATVKPQKSKRGGSWLELGSSAGSGGLQSTSPRQLLPTLKMAGRGGSRGSSSSSSSSSSRSYKKRYVFLFDDLLLETEPEKDAKFRFVRVHHLSECYIASTYHNEADERDVIAWVSVSAGERYLLKTKSPQDKVAWMEALLKCMKQN</sequence>
<dbReference type="AlphaFoldDB" id="L8GIN2"/>
<dbReference type="GeneID" id="14913426"/>